<dbReference type="AlphaFoldDB" id="A0A2V1D3B0"/>
<accession>A0A2V1D3B0</accession>
<keyword evidence="2" id="KW-1185">Reference proteome</keyword>
<dbReference type="EMBL" id="KZ805745">
    <property type="protein sequence ID" value="PVH91973.1"/>
    <property type="molecule type" value="Genomic_DNA"/>
</dbReference>
<evidence type="ECO:0000313" key="2">
    <source>
        <dbReference type="Proteomes" id="UP000244855"/>
    </source>
</evidence>
<proteinExistence type="predicted"/>
<sequence>MSGNNDVTADNVLGIMRRARFVDSIITQFEEKVVSKVTGLCKESVSIARIAAERRQFIRTYYQIWALIMLEESSYRAKIDASSTKQIYLMCEMSRIPLPVGDYLPGPKLLEYWPRS</sequence>
<dbReference type="Proteomes" id="UP000244855">
    <property type="component" value="Unassembled WGS sequence"/>
</dbReference>
<protein>
    <submittedName>
        <fullName evidence="1">Uncharacterized protein</fullName>
    </submittedName>
</protein>
<name>A0A2V1D3B0_9PLEO</name>
<gene>
    <name evidence="1" type="ORF">DM02DRAFT_663418</name>
</gene>
<evidence type="ECO:0000313" key="1">
    <source>
        <dbReference type="EMBL" id="PVH91973.1"/>
    </source>
</evidence>
<dbReference type="OrthoDB" id="3713270at2759"/>
<reference evidence="1 2" key="1">
    <citation type="journal article" date="2018" name="Sci. Rep.">
        <title>Comparative genomics provides insights into the lifestyle and reveals functional heterogeneity of dark septate endophytic fungi.</title>
        <authorList>
            <person name="Knapp D.G."/>
            <person name="Nemeth J.B."/>
            <person name="Barry K."/>
            <person name="Hainaut M."/>
            <person name="Henrissat B."/>
            <person name="Johnson J."/>
            <person name="Kuo A."/>
            <person name="Lim J.H.P."/>
            <person name="Lipzen A."/>
            <person name="Nolan M."/>
            <person name="Ohm R.A."/>
            <person name="Tamas L."/>
            <person name="Grigoriev I.V."/>
            <person name="Spatafora J.W."/>
            <person name="Nagy L.G."/>
            <person name="Kovacs G.M."/>
        </authorList>
    </citation>
    <scope>NUCLEOTIDE SEQUENCE [LARGE SCALE GENOMIC DNA]</scope>
    <source>
        <strain evidence="1 2">DSE2036</strain>
    </source>
</reference>
<organism evidence="1 2">
    <name type="scientific">Periconia macrospinosa</name>
    <dbReference type="NCBI Taxonomy" id="97972"/>
    <lineage>
        <taxon>Eukaryota</taxon>
        <taxon>Fungi</taxon>
        <taxon>Dikarya</taxon>
        <taxon>Ascomycota</taxon>
        <taxon>Pezizomycotina</taxon>
        <taxon>Dothideomycetes</taxon>
        <taxon>Pleosporomycetidae</taxon>
        <taxon>Pleosporales</taxon>
        <taxon>Massarineae</taxon>
        <taxon>Periconiaceae</taxon>
        <taxon>Periconia</taxon>
    </lineage>
</organism>